<evidence type="ECO:0000313" key="2">
    <source>
        <dbReference type="EMBL" id="QRD91347.1"/>
    </source>
</evidence>
<dbReference type="SUPFAM" id="SSF51735">
    <property type="entry name" value="NAD(P)-binding Rossmann-fold domains"/>
    <property type="match status" value="1"/>
</dbReference>
<reference evidence="3" key="1">
    <citation type="journal article" date="2021" name="G3 (Bethesda)">
        <title>Chromosome assembled and annotated genome sequence of Aspergillus flavus NRRL 3357.</title>
        <authorList>
            <person name="Skerker J.M."/>
            <person name="Pianalto K.M."/>
            <person name="Mondo S.J."/>
            <person name="Yang K."/>
            <person name="Arkin A.P."/>
            <person name="Keller N.P."/>
            <person name="Grigoriev I.V."/>
            <person name="Louise Glass N.L."/>
        </authorList>
    </citation>
    <scope>NUCLEOTIDE SEQUENCE [LARGE SCALE GENOMIC DNA]</scope>
    <source>
        <strain evidence="3">ATCC 200026 / FGSC A1120 / IAM 13836 / NRRL 3357 / JCM 12722 / SRRC 167</strain>
    </source>
</reference>
<sequence>MRAWKQLSTNLPLEKGMKLVEDEPYPLSPNPTQVLVRVKSIAVNPADPTFAELGWLVRSLVRLHPIPGMDFSGEVVATGSNVTSVNPGDRVFGRVDTQKGQAGCMAEYTRAEIEGCMPIPPGIDWDHAAGAGTAAITAYESLVLNSNSGDLVFINGGAGGVGTFAIQFAKAHGCRVIVSCSTAKIGICKELGADEVIDYQKEDLVSVLKEKGKVIDLVVDYAYREEMNLYKASDDFLADGATFVMVPGGLSSAILRVVSKNSLCPHMLGGGKAKFKAYFAKSNRTAFQQISEWMAAGKVRTVIDSVFEFDDMPRAIERIKSGRTCGKIIVHV</sequence>
<gene>
    <name evidence="2" type="ORF">F9C07_2280612</name>
</gene>
<dbReference type="SUPFAM" id="SSF50129">
    <property type="entry name" value="GroES-like"/>
    <property type="match status" value="1"/>
</dbReference>
<dbReference type="EMBL" id="CP044617">
    <property type="protein sequence ID" value="QRD91347.1"/>
    <property type="molecule type" value="Genomic_DNA"/>
</dbReference>
<dbReference type="OrthoDB" id="201656at2759"/>
<name>A0A7U2R0V8_ASPFN</name>
<dbReference type="InterPro" id="IPR013154">
    <property type="entry name" value="ADH-like_N"/>
</dbReference>
<dbReference type="InterPro" id="IPR036291">
    <property type="entry name" value="NAD(P)-bd_dom_sf"/>
</dbReference>
<proteinExistence type="predicted"/>
<dbReference type="Gene3D" id="3.40.50.720">
    <property type="entry name" value="NAD(P)-binding Rossmann-like Domain"/>
    <property type="match status" value="1"/>
</dbReference>
<organism evidence="2 3">
    <name type="scientific">Aspergillus flavus (strain ATCC 200026 / FGSC A1120 / IAM 13836 / NRRL 3357 / JCM 12722 / SRRC 167)</name>
    <dbReference type="NCBI Taxonomy" id="332952"/>
    <lineage>
        <taxon>Eukaryota</taxon>
        <taxon>Fungi</taxon>
        <taxon>Dikarya</taxon>
        <taxon>Ascomycota</taxon>
        <taxon>Pezizomycotina</taxon>
        <taxon>Eurotiomycetes</taxon>
        <taxon>Eurotiomycetidae</taxon>
        <taxon>Eurotiales</taxon>
        <taxon>Aspergillaceae</taxon>
        <taxon>Aspergillus</taxon>
        <taxon>Aspergillus subgen. Circumdati</taxon>
    </lineage>
</organism>
<evidence type="ECO:0000259" key="1">
    <source>
        <dbReference type="SMART" id="SM00829"/>
    </source>
</evidence>
<dbReference type="Gene3D" id="3.90.180.10">
    <property type="entry name" value="Medium-chain alcohol dehydrogenases, catalytic domain"/>
    <property type="match status" value="1"/>
</dbReference>
<dbReference type="OMA" id="LVTYQCL"/>
<dbReference type="PANTHER" id="PTHR11695:SF294">
    <property type="entry name" value="RETICULON-4-INTERACTING PROTEIN 1, MITOCHONDRIAL"/>
    <property type="match status" value="1"/>
</dbReference>
<dbReference type="Pfam" id="PF13602">
    <property type="entry name" value="ADH_zinc_N_2"/>
    <property type="match status" value="1"/>
</dbReference>
<dbReference type="VEuPathDB" id="FungiDB:F9C07_2280612"/>
<dbReference type="PANTHER" id="PTHR11695">
    <property type="entry name" value="ALCOHOL DEHYDROGENASE RELATED"/>
    <property type="match status" value="1"/>
</dbReference>
<dbReference type="InterPro" id="IPR020843">
    <property type="entry name" value="ER"/>
</dbReference>
<dbReference type="VEuPathDB" id="FungiDB:AFLA_007632"/>
<keyword evidence="3" id="KW-1185">Reference proteome</keyword>
<dbReference type="CDD" id="cd08267">
    <property type="entry name" value="MDR1"/>
    <property type="match status" value="1"/>
</dbReference>
<evidence type="ECO:0000313" key="3">
    <source>
        <dbReference type="Proteomes" id="UP000596276"/>
    </source>
</evidence>
<accession>A0A7U2R0V8</accession>
<dbReference type="AlphaFoldDB" id="A0A7U2R0V8"/>
<dbReference type="InterPro" id="IPR011032">
    <property type="entry name" value="GroES-like_sf"/>
</dbReference>
<dbReference type="InterPro" id="IPR050700">
    <property type="entry name" value="YIM1/Zinc_Alcohol_DH_Fams"/>
</dbReference>
<dbReference type="GO" id="GO:0005739">
    <property type="term" value="C:mitochondrion"/>
    <property type="evidence" value="ECO:0007669"/>
    <property type="project" value="TreeGrafter"/>
</dbReference>
<dbReference type="Proteomes" id="UP000596276">
    <property type="component" value="Chromosome 7"/>
</dbReference>
<dbReference type="SMART" id="SM00829">
    <property type="entry name" value="PKS_ER"/>
    <property type="match status" value="1"/>
</dbReference>
<protein>
    <submittedName>
        <fullName evidence="2">Oxidoreductase</fullName>
    </submittedName>
</protein>
<feature type="domain" description="Enoyl reductase (ER)" evidence="1">
    <location>
        <begin position="16"/>
        <end position="330"/>
    </location>
</feature>
<dbReference type="GO" id="GO:0016491">
    <property type="term" value="F:oxidoreductase activity"/>
    <property type="evidence" value="ECO:0007669"/>
    <property type="project" value="InterPro"/>
</dbReference>
<dbReference type="Pfam" id="PF08240">
    <property type="entry name" value="ADH_N"/>
    <property type="match status" value="1"/>
</dbReference>